<reference evidence="2" key="1">
    <citation type="submission" date="2020-06" db="EMBL/GenBank/DDBJ databases">
        <title>WGS assembly of Ceratodon purpureus strain R40.</title>
        <authorList>
            <person name="Carey S.B."/>
            <person name="Jenkins J."/>
            <person name="Shu S."/>
            <person name="Lovell J.T."/>
            <person name="Sreedasyam A."/>
            <person name="Maumus F."/>
            <person name="Tiley G.P."/>
            <person name="Fernandez-Pozo N."/>
            <person name="Barry K."/>
            <person name="Chen C."/>
            <person name="Wang M."/>
            <person name="Lipzen A."/>
            <person name="Daum C."/>
            <person name="Saski C.A."/>
            <person name="Payton A.C."/>
            <person name="Mcbreen J.C."/>
            <person name="Conrad R.E."/>
            <person name="Kollar L.M."/>
            <person name="Olsson S."/>
            <person name="Huttunen S."/>
            <person name="Landis J.B."/>
            <person name="Wickett N.J."/>
            <person name="Johnson M.G."/>
            <person name="Rensing S.A."/>
            <person name="Grimwood J."/>
            <person name="Schmutz J."/>
            <person name="Mcdaniel S.F."/>
        </authorList>
    </citation>
    <scope>NUCLEOTIDE SEQUENCE</scope>
    <source>
        <strain evidence="2">R40</strain>
    </source>
</reference>
<evidence type="ECO:0000256" key="1">
    <source>
        <dbReference type="SAM" id="MobiDB-lite"/>
    </source>
</evidence>
<evidence type="ECO:0000313" key="3">
    <source>
        <dbReference type="Proteomes" id="UP000822688"/>
    </source>
</evidence>
<feature type="region of interest" description="Disordered" evidence="1">
    <location>
        <begin position="31"/>
        <end position="112"/>
    </location>
</feature>
<gene>
    <name evidence="2" type="ORF">KC19_VG189300</name>
</gene>
<accession>A0A8T0HS30</accession>
<keyword evidence="3" id="KW-1185">Reference proteome</keyword>
<comment type="caution">
    <text evidence="2">The sequence shown here is derived from an EMBL/GenBank/DDBJ whole genome shotgun (WGS) entry which is preliminary data.</text>
</comment>
<name>A0A8T0HS30_CERPU</name>
<evidence type="ECO:0000313" key="2">
    <source>
        <dbReference type="EMBL" id="KAG0573569.1"/>
    </source>
</evidence>
<protein>
    <submittedName>
        <fullName evidence="2">Uncharacterized protein</fullName>
    </submittedName>
</protein>
<feature type="compositionally biased region" description="Basic and acidic residues" evidence="1">
    <location>
        <begin position="31"/>
        <end position="45"/>
    </location>
</feature>
<dbReference type="EMBL" id="CM026426">
    <property type="protein sequence ID" value="KAG0573569.1"/>
    <property type="molecule type" value="Genomic_DNA"/>
</dbReference>
<dbReference type="AlphaFoldDB" id="A0A8T0HS30"/>
<proteinExistence type="predicted"/>
<sequence length="150" mass="17067">MEKNQEETIRKLDDVQSMLLKFLVSFIESNHAEDKHVGSKEERMPGKTSGNVPRQECGVEEDSAIPESSEKWWDRMCGTSDEGGDIDRRKEKSMPTNMSSEKKKCNLHRSSGTRKEKHSVALALNLALVLMTRRALPLLLPFLLSSLIYF</sequence>
<dbReference type="Proteomes" id="UP000822688">
    <property type="component" value="Chromosome V"/>
</dbReference>
<organism evidence="2 3">
    <name type="scientific">Ceratodon purpureus</name>
    <name type="common">Fire moss</name>
    <name type="synonym">Dicranum purpureum</name>
    <dbReference type="NCBI Taxonomy" id="3225"/>
    <lineage>
        <taxon>Eukaryota</taxon>
        <taxon>Viridiplantae</taxon>
        <taxon>Streptophyta</taxon>
        <taxon>Embryophyta</taxon>
        <taxon>Bryophyta</taxon>
        <taxon>Bryophytina</taxon>
        <taxon>Bryopsida</taxon>
        <taxon>Dicranidae</taxon>
        <taxon>Pseudoditrichales</taxon>
        <taxon>Ditrichaceae</taxon>
        <taxon>Ceratodon</taxon>
    </lineage>
</organism>